<keyword evidence="1" id="KW-0479">Metal-binding</keyword>
<dbReference type="PANTHER" id="PTHR46481">
    <property type="entry name" value="ZINC FINGER BED DOMAIN-CONTAINING PROTEIN 4"/>
    <property type="match status" value="1"/>
</dbReference>
<dbReference type="PROSITE" id="PS50808">
    <property type="entry name" value="ZF_BED"/>
    <property type="match status" value="1"/>
</dbReference>
<dbReference type="PANTHER" id="PTHR46481:SF11">
    <property type="entry name" value="ZINC FINGER BED DOMAIN-CONTAINING PROTEIN RICESLEEPER 2-LIKE"/>
    <property type="match status" value="1"/>
</dbReference>
<dbReference type="SUPFAM" id="SSF53098">
    <property type="entry name" value="Ribonuclease H-like"/>
    <property type="match status" value="1"/>
</dbReference>
<protein>
    <recommendedName>
        <fullName evidence="8">BED-type domain-containing protein</fullName>
    </recommendedName>
</protein>
<feature type="signal peptide" evidence="7">
    <location>
        <begin position="1"/>
        <end position="20"/>
    </location>
</feature>
<evidence type="ECO:0000256" key="5">
    <source>
        <dbReference type="ARBA" id="ARBA00023163"/>
    </source>
</evidence>
<gene>
    <name evidence="9" type="ORF">Ddye_000557</name>
</gene>
<dbReference type="EMBL" id="JANJYI010000001">
    <property type="protein sequence ID" value="KAK2661983.1"/>
    <property type="molecule type" value="Genomic_DNA"/>
</dbReference>
<evidence type="ECO:0000256" key="6">
    <source>
        <dbReference type="PROSITE-ProRule" id="PRU00027"/>
    </source>
</evidence>
<keyword evidence="4" id="KW-0805">Transcription regulation</keyword>
<keyword evidence="5" id="KW-0804">Transcription</keyword>
<comment type="caution">
    <text evidence="9">The sequence shown here is derived from an EMBL/GenBank/DDBJ whole genome shotgun (WGS) entry which is preliminary data.</text>
</comment>
<keyword evidence="7" id="KW-0732">Signal</keyword>
<evidence type="ECO:0000256" key="7">
    <source>
        <dbReference type="SAM" id="SignalP"/>
    </source>
</evidence>
<name>A0AAD9XMJ4_9ROSI</name>
<evidence type="ECO:0000256" key="3">
    <source>
        <dbReference type="ARBA" id="ARBA00022833"/>
    </source>
</evidence>
<sequence length="202" mass="23591">MFLRVVVIMKLKMLSQVVLQVALTGREKTSFVWNYIIRVDVNGVMMSKCNFCEKLLNATKGTSNLRKYVLKCLDNYQEATNSTNTSFDPNIGKSKVAKMIIMHERPLRFVEYMGFQEMTGYCQPKFESMSGNTLKSEIFRLYNIERDKTLKLLDIIESKVTITTDMWTSSTKTRFMVVTMHFIDKLWVLHSRIMRFICVKST</sequence>
<feature type="chain" id="PRO_5042137327" description="BED-type domain-containing protein" evidence="7">
    <location>
        <begin position="21"/>
        <end position="202"/>
    </location>
</feature>
<evidence type="ECO:0000259" key="8">
    <source>
        <dbReference type="PROSITE" id="PS50808"/>
    </source>
</evidence>
<keyword evidence="3" id="KW-0862">Zinc</keyword>
<evidence type="ECO:0000256" key="4">
    <source>
        <dbReference type="ARBA" id="ARBA00023015"/>
    </source>
</evidence>
<dbReference type="InterPro" id="IPR052035">
    <property type="entry name" value="ZnF_BED_domain_contain"/>
</dbReference>
<evidence type="ECO:0000313" key="9">
    <source>
        <dbReference type="EMBL" id="KAK2661983.1"/>
    </source>
</evidence>
<dbReference type="Proteomes" id="UP001280121">
    <property type="component" value="Unassembled WGS sequence"/>
</dbReference>
<dbReference type="AlphaFoldDB" id="A0AAD9XMJ4"/>
<reference evidence="9" key="1">
    <citation type="journal article" date="2023" name="Plant J.">
        <title>Genome sequences and population genomics provide insights into the demographic history, inbreeding, and mutation load of two 'living fossil' tree species of Dipteronia.</title>
        <authorList>
            <person name="Feng Y."/>
            <person name="Comes H.P."/>
            <person name="Chen J."/>
            <person name="Zhu S."/>
            <person name="Lu R."/>
            <person name="Zhang X."/>
            <person name="Li P."/>
            <person name="Qiu J."/>
            <person name="Olsen K.M."/>
            <person name="Qiu Y."/>
        </authorList>
    </citation>
    <scope>NUCLEOTIDE SEQUENCE</scope>
    <source>
        <strain evidence="9">KIB01</strain>
    </source>
</reference>
<organism evidence="9 10">
    <name type="scientific">Dipteronia dyeriana</name>
    <dbReference type="NCBI Taxonomy" id="168575"/>
    <lineage>
        <taxon>Eukaryota</taxon>
        <taxon>Viridiplantae</taxon>
        <taxon>Streptophyta</taxon>
        <taxon>Embryophyta</taxon>
        <taxon>Tracheophyta</taxon>
        <taxon>Spermatophyta</taxon>
        <taxon>Magnoliopsida</taxon>
        <taxon>eudicotyledons</taxon>
        <taxon>Gunneridae</taxon>
        <taxon>Pentapetalae</taxon>
        <taxon>rosids</taxon>
        <taxon>malvids</taxon>
        <taxon>Sapindales</taxon>
        <taxon>Sapindaceae</taxon>
        <taxon>Hippocastanoideae</taxon>
        <taxon>Acereae</taxon>
        <taxon>Dipteronia</taxon>
    </lineage>
</organism>
<proteinExistence type="predicted"/>
<feature type="domain" description="BED-type" evidence="8">
    <location>
        <begin position="27"/>
        <end position="83"/>
    </location>
</feature>
<dbReference type="InterPro" id="IPR012337">
    <property type="entry name" value="RNaseH-like_sf"/>
</dbReference>
<dbReference type="Pfam" id="PF02892">
    <property type="entry name" value="zf-BED"/>
    <property type="match status" value="1"/>
</dbReference>
<keyword evidence="2 6" id="KW-0863">Zinc-finger</keyword>
<dbReference type="GO" id="GO:0008270">
    <property type="term" value="F:zinc ion binding"/>
    <property type="evidence" value="ECO:0007669"/>
    <property type="project" value="UniProtKB-KW"/>
</dbReference>
<dbReference type="GO" id="GO:0003677">
    <property type="term" value="F:DNA binding"/>
    <property type="evidence" value="ECO:0007669"/>
    <property type="project" value="InterPro"/>
</dbReference>
<evidence type="ECO:0000256" key="2">
    <source>
        <dbReference type="ARBA" id="ARBA00022771"/>
    </source>
</evidence>
<evidence type="ECO:0000313" key="10">
    <source>
        <dbReference type="Proteomes" id="UP001280121"/>
    </source>
</evidence>
<dbReference type="SMART" id="SM00614">
    <property type="entry name" value="ZnF_BED"/>
    <property type="match status" value="1"/>
</dbReference>
<accession>A0AAD9XMJ4</accession>
<dbReference type="InterPro" id="IPR003656">
    <property type="entry name" value="Znf_BED"/>
</dbReference>
<evidence type="ECO:0000256" key="1">
    <source>
        <dbReference type="ARBA" id="ARBA00022723"/>
    </source>
</evidence>
<keyword evidence="10" id="KW-1185">Reference proteome</keyword>